<evidence type="ECO:0000313" key="1">
    <source>
        <dbReference type="EMBL" id="KAG4304728.1"/>
    </source>
</evidence>
<evidence type="ECO:0000313" key="2">
    <source>
        <dbReference type="Proteomes" id="UP000768646"/>
    </source>
</evidence>
<proteinExistence type="predicted"/>
<accession>A0ACB7CCQ3</accession>
<protein>
    <submittedName>
        <fullName evidence="1">Uncharacterized protein</fullName>
    </submittedName>
</protein>
<reference evidence="1 2" key="1">
    <citation type="journal article" date="2021" name="Commun. Biol.">
        <title>Genomic insights into the host specific adaptation of the Pneumocystis genus.</title>
        <authorList>
            <person name="Cisse O.H."/>
            <person name="Ma L."/>
            <person name="Dekker J.P."/>
            <person name="Khil P.P."/>
            <person name="Youn J.-H."/>
            <person name="Brenchley J.M."/>
            <person name="Blair R."/>
            <person name="Pahar B."/>
            <person name="Chabe M."/>
            <person name="Van Rompay K.K.A."/>
            <person name="Keesler R."/>
            <person name="Sukura A."/>
            <person name="Hirsch V."/>
            <person name="Kutty G."/>
            <person name="Liu Y."/>
            <person name="Peng L."/>
            <person name="Chen J."/>
            <person name="Song J."/>
            <person name="Weissenbacher-Lang C."/>
            <person name="Xu J."/>
            <person name="Upham N.S."/>
            <person name="Stajich J.E."/>
            <person name="Cuomo C.A."/>
            <person name="Cushion M.T."/>
            <person name="Kovacs J.A."/>
        </authorList>
    </citation>
    <scope>NUCLEOTIDE SEQUENCE [LARGE SCALE GENOMIC DNA]</scope>
    <source>
        <strain evidence="1 2">RABM</strain>
    </source>
</reference>
<gene>
    <name evidence="1" type="ORF">PORY_001781</name>
</gene>
<name>A0ACB7CCQ3_9ASCO</name>
<dbReference type="EMBL" id="JABTEG010000006">
    <property type="protein sequence ID" value="KAG4304728.1"/>
    <property type="molecule type" value="Genomic_DNA"/>
</dbReference>
<dbReference type="Proteomes" id="UP000768646">
    <property type="component" value="Unassembled WGS sequence"/>
</dbReference>
<keyword evidence="2" id="KW-1185">Reference proteome</keyword>
<comment type="caution">
    <text evidence="1">The sequence shown here is derived from an EMBL/GenBank/DDBJ whole genome shotgun (WGS) entry which is preliminary data.</text>
</comment>
<organism evidence="1 2">
    <name type="scientific">Pneumocystis oryctolagi</name>
    <dbReference type="NCBI Taxonomy" id="42067"/>
    <lineage>
        <taxon>Eukaryota</taxon>
        <taxon>Fungi</taxon>
        <taxon>Dikarya</taxon>
        <taxon>Ascomycota</taxon>
        <taxon>Taphrinomycotina</taxon>
        <taxon>Pneumocystomycetes</taxon>
        <taxon>Pneumocystaceae</taxon>
        <taxon>Pneumocystis</taxon>
    </lineage>
</organism>
<sequence length="72" mass="8315">MPLFSNVLGLSFFGFATRSLQLGIQKRPQFKDIKGHIGYMIAGAIIGYWLYEIEKKQLTIIKKHKKITEKKC</sequence>